<evidence type="ECO:0000313" key="6">
    <source>
        <dbReference type="Ensembl" id="ENSPNAP00000062076.1"/>
    </source>
</evidence>
<dbReference type="PANTHER" id="PTHR12080">
    <property type="entry name" value="SIGNALING LYMPHOCYTIC ACTIVATION MOLECULE"/>
    <property type="match status" value="1"/>
</dbReference>
<keyword evidence="2" id="KW-0732">Signal</keyword>
<keyword evidence="5" id="KW-0812">Transmembrane</keyword>
<dbReference type="Ensembl" id="ENSPNAT00000075289.1">
    <property type="protein sequence ID" value="ENSPNAP00000062076.1"/>
    <property type="gene ID" value="ENSPNAG00000037765.1"/>
</dbReference>
<evidence type="ECO:0000256" key="2">
    <source>
        <dbReference type="ARBA" id="ARBA00022729"/>
    </source>
</evidence>
<protein>
    <recommendedName>
        <fullName evidence="8">Ig-like domain-containing protein</fullName>
    </recommendedName>
</protein>
<dbReference type="InterPro" id="IPR015631">
    <property type="entry name" value="CD2/SLAM_rcpt"/>
</dbReference>
<dbReference type="GeneTree" id="ENSGT01030000235097"/>
<dbReference type="SUPFAM" id="SSF48726">
    <property type="entry name" value="Immunoglobulin"/>
    <property type="match status" value="1"/>
</dbReference>
<keyword evidence="4" id="KW-0325">Glycoprotein</keyword>
<keyword evidence="7" id="KW-1185">Reference proteome</keyword>
<evidence type="ECO:0000256" key="1">
    <source>
        <dbReference type="ARBA" id="ARBA00004370"/>
    </source>
</evidence>
<dbReference type="InterPro" id="IPR013783">
    <property type="entry name" value="Ig-like_fold"/>
</dbReference>
<comment type="subcellular location">
    <subcellularLocation>
        <location evidence="1">Membrane</location>
    </subcellularLocation>
</comment>
<name>A0AAR2KJ01_PYGNA</name>
<evidence type="ECO:0008006" key="8">
    <source>
        <dbReference type="Google" id="ProtNLM"/>
    </source>
</evidence>
<evidence type="ECO:0000256" key="4">
    <source>
        <dbReference type="ARBA" id="ARBA00023180"/>
    </source>
</evidence>
<dbReference type="Gene3D" id="2.60.40.10">
    <property type="entry name" value="Immunoglobulins"/>
    <property type="match status" value="2"/>
</dbReference>
<dbReference type="PANTHER" id="PTHR12080:SF59">
    <property type="entry name" value="HEPATIC AND GLIAL CELL ADHESION MOLECULE"/>
    <property type="match status" value="1"/>
</dbReference>
<reference evidence="6 7" key="1">
    <citation type="submission" date="2020-10" db="EMBL/GenBank/DDBJ databases">
        <title>Pygocentrus nattereri (red-bellied piranha) genome, fPygNat1, primary haplotype.</title>
        <authorList>
            <person name="Myers G."/>
            <person name="Meyer A."/>
            <person name="Karagic N."/>
            <person name="Pippel M."/>
            <person name="Winkler S."/>
            <person name="Tracey A."/>
            <person name="Wood J."/>
            <person name="Formenti G."/>
            <person name="Howe K."/>
            <person name="Fedrigo O."/>
            <person name="Jarvis E.D."/>
        </authorList>
    </citation>
    <scope>NUCLEOTIDE SEQUENCE [LARGE SCALE GENOMIC DNA]</scope>
</reference>
<sequence length="262" mass="29283">MRICYGYHVLYSGTALLLLCYGMYLHEFNAGSSLTLPLGHPKESVTYAEWKYEGKTFAVYIQGQVRISDEPQFSGRLKADSDHLSVEVTDLQLQDSGSYSIVADKSGAQLPTKIISLTVHESNQIWVESKKSCEVNLLCKVREDQKVSYTWSGYKNGSEAGLRFTLSPAEGDVTLTCTAAEVSSPSEGNNTRNVTCNPGKISTSVLYFSYYTVIKLIYVQYQVQWRRAINHSLSLCILILGLCVAVWPRKPFCEAHNSQLFC</sequence>
<dbReference type="Proteomes" id="UP001501920">
    <property type="component" value="Chromosome 2"/>
</dbReference>
<evidence type="ECO:0000256" key="5">
    <source>
        <dbReference type="SAM" id="Phobius"/>
    </source>
</evidence>
<keyword evidence="5" id="KW-1133">Transmembrane helix</keyword>
<gene>
    <name evidence="6" type="primary">ATG10</name>
</gene>
<evidence type="ECO:0000313" key="7">
    <source>
        <dbReference type="Proteomes" id="UP001501920"/>
    </source>
</evidence>
<feature type="transmembrane region" description="Helical" evidence="5">
    <location>
        <begin position="6"/>
        <end position="25"/>
    </location>
</feature>
<evidence type="ECO:0000256" key="3">
    <source>
        <dbReference type="ARBA" id="ARBA00023136"/>
    </source>
</evidence>
<dbReference type="InterPro" id="IPR036179">
    <property type="entry name" value="Ig-like_dom_sf"/>
</dbReference>
<proteinExistence type="predicted"/>
<dbReference type="GO" id="GO:0005911">
    <property type="term" value="C:cell-cell junction"/>
    <property type="evidence" value="ECO:0007669"/>
    <property type="project" value="TreeGrafter"/>
</dbReference>
<accession>A0AAR2KJ01</accession>
<dbReference type="AlphaFoldDB" id="A0AAR2KJ01"/>
<organism evidence="6 7">
    <name type="scientific">Pygocentrus nattereri</name>
    <name type="common">Red-bellied piranha</name>
    <dbReference type="NCBI Taxonomy" id="42514"/>
    <lineage>
        <taxon>Eukaryota</taxon>
        <taxon>Metazoa</taxon>
        <taxon>Chordata</taxon>
        <taxon>Craniata</taxon>
        <taxon>Vertebrata</taxon>
        <taxon>Euteleostomi</taxon>
        <taxon>Actinopterygii</taxon>
        <taxon>Neopterygii</taxon>
        <taxon>Teleostei</taxon>
        <taxon>Ostariophysi</taxon>
        <taxon>Characiformes</taxon>
        <taxon>Characoidei</taxon>
        <taxon>Pygocentrus</taxon>
    </lineage>
</organism>
<dbReference type="GO" id="GO:0016020">
    <property type="term" value="C:membrane"/>
    <property type="evidence" value="ECO:0007669"/>
    <property type="project" value="UniProtKB-SubCell"/>
</dbReference>
<reference evidence="6" key="2">
    <citation type="submission" date="2025-08" db="UniProtKB">
        <authorList>
            <consortium name="Ensembl"/>
        </authorList>
    </citation>
    <scope>IDENTIFICATION</scope>
</reference>
<keyword evidence="3 5" id="KW-0472">Membrane</keyword>
<reference evidence="6" key="3">
    <citation type="submission" date="2025-09" db="UniProtKB">
        <authorList>
            <consortium name="Ensembl"/>
        </authorList>
    </citation>
    <scope>IDENTIFICATION</scope>
</reference>